<evidence type="ECO:0000313" key="3">
    <source>
        <dbReference type="Proteomes" id="UP000191055"/>
    </source>
</evidence>
<dbReference type="KEGG" id="asx:CDL62_13620"/>
<dbReference type="Gene3D" id="1.10.10.10">
    <property type="entry name" value="Winged helix-like DNA-binding domain superfamily/Winged helix DNA-binding domain"/>
    <property type="match status" value="1"/>
</dbReference>
<dbReference type="EMBL" id="FUYV01000007">
    <property type="protein sequence ID" value="SKB92995.1"/>
    <property type="molecule type" value="Genomic_DNA"/>
</dbReference>
<evidence type="ECO:0000313" key="2">
    <source>
        <dbReference type="EMBL" id="SKB92995.1"/>
    </source>
</evidence>
<organism evidence="2 3">
    <name type="scientific">Alkalitalea saponilacus</name>
    <dbReference type="NCBI Taxonomy" id="889453"/>
    <lineage>
        <taxon>Bacteria</taxon>
        <taxon>Pseudomonadati</taxon>
        <taxon>Bacteroidota</taxon>
        <taxon>Bacteroidia</taxon>
        <taxon>Marinilabiliales</taxon>
        <taxon>Marinilabiliaceae</taxon>
        <taxon>Alkalitalea</taxon>
    </lineage>
</organism>
<accession>A0A1T5F9Y9</accession>
<dbReference type="InterPro" id="IPR036388">
    <property type="entry name" value="WH-like_DNA-bd_sf"/>
</dbReference>
<feature type="domain" description="Nudix hydrolase" evidence="1">
    <location>
        <begin position="11"/>
        <end position="145"/>
    </location>
</feature>
<dbReference type="Gene3D" id="3.90.79.10">
    <property type="entry name" value="Nucleoside Triphosphate Pyrophosphohydrolase"/>
    <property type="match status" value="1"/>
</dbReference>
<dbReference type="SUPFAM" id="SSF55811">
    <property type="entry name" value="Nudix"/>
    <property type="match status" value="1"/>
</dbReference>
<dbReference type="CDD" id="cd18873">
    <property type="entry name" value="NUDIX_NadM_like"/>
    <property type="match status" value="1"/>
</dbReference>
<proteinExistence type="predicted"/>
<protein>
    <submittedName>
        <fullName evidence="2">ADP-ribose pyrophosphatase YjhB, NUDIX family</fullName>
    </submittedName>
</protein>
<dbReference type="InterPro" id="IPR015797">
    <property type="entry name" value="NUDIX_hydrolase-like_dom_sf"/>
</dbReference>
<dbReference type="SUPFAM" id="SSF46785">
    <property type="entry name" value="Winged helix' DNA-binding domain"/>
    <property type="match status" value="1"/>
</dbReference>
<evidence type="ECO:0000259" key="1">
    <source>
        <dbReference type="PROSITE" id="PS51462"/>
    </source>
</evidence>
<keyword evidence="3" id="KW-1185">Reference proteome</keyword>
<dbReference type="Pfam" id="PF21906">
    <property type="entry name" value="WHD_NrtR"/>
    <property type="match status" value="1"/>
</dbReference>
<dbReference type="PANTHER" id="PTHR43736">
    <property type="entry name" value="ADP-RIBOSE PYROPHOSPHATASE"/>
    <property type="match status" value="1"/>
</dbReference>
<dbReference type="OrthoDB" id="9786141at2"/>
<dbReference type="AlphaFoldDB" id="A0A1T5F9Y9"/>
<gene>
    <name evidence="2" type="ORF">SAMN03080601_01559</name>
</gene>
<dbReference type="Proteomes" id="UP000191055">
    <property type="component" value="Unassembled WGS sequence"/>
</dbReference>
<dbReference type="PROSITE" id="PS51462">
    <property type="entry name" value="NUDIX"/>
    <property type="match status" value="1"/>
</dbReference>
<dbReference type="RefSeq" id="WP_079557322.1">
    <property type="nucleotide sequence ID" value="NZ_CP021904.1"/>
</dbReference>
<dbReference type="STRING" id="889453.SAMN03080601_01559"/>
<dbReference type="InterPro" id="IPR054105">
    <property type="entry name" value="WHD_NrtR"/>
</dbReference>
<reference evidence="2 3" key="1">
    <citation type="submission" date="2017-02" db="EMBL/GenBank/DDBJ databases">
        <authorList>
            <person name="Peterson S.W."/>
        </authorList>
    </citation>
    <scope>NUCLEOTIDE SEQUENCE [LARGE SCALE GENOMIC DNA]</scope>
    <source>
        <strain evidence="2 3">DSM 24412</strain>
    </source>
</reference>
<dbReference type="Pfam" id="PF00293">
    <property type="entry name" value="NUDIX"/>
    <property type="match status" value="1"/>
</dbReference>
<sequence>MSKSTGFYSQPKHLVAIDCVVFGYEEDELKLLLYNRDLEPAKGSTSLVGGFVQEDESIEDAARRVLLQITGLENIYLEQVSAFSEVSRDMAERVISIAFAALIRVDEYNHELVKKMGAYWVPVKEVSQLVFDHNQMVDKALEFLQKKSSYDLTGKELLPEKFTLTELRLLYEAIFQRPFDPGNFRKKILSLNLLERLNEKDRQSSKKGAFYYQFKKNEEITIGDRIFKIH</sequence>
<dbReference type="InterPro" id="IPR000086">
    <property type="entry name" value="NUDIX_hydrolase_dom"/>
</dbReference>
<dbReference type="InterPro" id="IPR036390">
    <property type="entry name" value="WH_DNA-bd_sf"/>
</dbReference>
<dbReference type="PANTHER" id="PTHR43736:SF4">
    <property type="entry name" value="SLR1690 PROTEIN"/>
    <property type="match status" value="1"/>
</dbReference>
<name>A0A1T5F9Y9_9BACT</name>